<dbReference type="Pfam" id="PF13305">
    <property type="entry name" value="TetR_C_33"/>
    <property type="match status" value="1"/>
</dbReference>
<gene>
    <name evidence="6" type="ORF">SAMN02910350_01651</name>
</gene>
<organism evidence="6 7">
    <name type="scientific">Pseudobutyrivibrio xylanivorans</name>
    <dbReference type="NCBI Taxonomy" id="185007"/>
    <lineage>
        <taxon>Bacteria</taxon>
        <taxon>Bacillati</taxon>
        <taxon>Bacillota</taxon>
        <taxon>Clostridia</taxon>
        <taxon>Lachnospirales</taxon>
        <taxon>Lachnospiraceae</taxon>
        <taxon>Pseudobutyrivibrio</taxon>
    </lineage>
</organism>
<dbReference type="Gene3D" id="1.10.357.10">
    <property type="entry name" value="Tetracycline Repressor, domain 2"/>
    <property type="match status" value="1"/>
</dbReference>
<dbReference type="InterPro" id="IPR003012">
    <property type="entry name" value="Tet_transcr_reg_TetR"/>
</dbReference>
<sequence>MPRTGLSKEEIIEKAATLANEKGLSYLTVTTLSEYLGIRKPSLYNHVKTIDDVHYKLMIYGWKKASEELVAGIDSDNPKENLINYGRAFYRFAMKNPGVFEAMLWYNKYSDDSLLEATEGLYSFFFEQTDNLSIDREVANHLLRTYRAFLEGFIMLQIHNSFGNPISIEESFEISMNVLISGMEQYRR</sequence>
<dbReference type="GO" id="GO:0045892">
    <property type="term" value="P:negative regulation of DNA-templated transcription"/>
    <property type="evidence" value="ECO:0007669"/>
    <property type="project" value="InterPro"/>
</dbReference>
<accession>A0A1G5RYV2</accession>
<reference evidence="6 7" key="1">
    <citation type="submission" date="2016-10" db="EMBL/GenBank/DDBJ databases">
        <authorList>
            <person name="de Groot N.N."/>
        </authorList>
    </citation>
    <scope>NUCLEOTIDE SEQUENCE [LARGE SCALE GENOMIC DNA]</scope>
    <source>
        <strain evidence="6 7">DSM 10317</strain>
    </source>
</reference>
<evidence type="ECO:0000256" key="3">
    <source>
        <dbReference type="ARBA" id="ARBA00023163"/>
    </source>
</evidence>
<dbReference type="RefSeq" id="WP_242870430.1">
    <property type="nucleotide sequence ID" value="NZ_FMWK01000007.1"/>
</dbReference>
<keyword evidence="1" id="KW-0805">Transcription regulation</keyword>
<dbReference type="InterPro" id="IPR009057">
    <property type="entry name" value="Homeodomain-like_sf"/>
</dbReference>
<keyword evidence="3" id="KW-0804">Transcription</keyword>
<dbReference type="InterPro" id="IPR025996">
    <property type="entry name" value="MT1864/Rv1816-like_C"/>
</dbReference>
<proteinExistence type="predicted"/>
<dbReference type="SUPFAM" id="SSF46689">
    <property type="entry name" value="Homeodomain-like"/>
    <property type="match status" value="1"/>
</dbReference>
<evidence type="ECO:0000256" key="2">
    <source>
        <dbReference type="ARBA" id="ARBA00023125"/>
    </source>
</evidence>
<dbReference type="GO" id="GO:0046677">
    <property type="term" value="P:response to antibiotic"/>
    <property type="evidence" value="ECO:0007669"/>
    <property type="project" value="InterPro"/>
</dbReference>
<name>A0A1G5RYV2_PSEXY</name>
<evidence type="ECO:0000313" key="6">
    <source>
        <dbReference type="EMBL" id="SCZ79176.1"/>
    </source>
</evidence>
<dbReference type="EMBL" id="FMWK01000007">
    <property type="protein sequence ID" value="SCZ79176.1"/>
    <property type="molecule type" value="Genomic_DNA"/>
</dbReference>
<dbReference type="InterPro" id="IPR001647">
    <property type="entry name" value="HTH_TetR"/>
</dbReference>
<protein>
    <submittedName>
        <fullName evidence="6">Transcriptional regulator, TetR family</fullName>
    </submittedName>
</protein>
<dbReference type="SUPFAM" id="SSF48498">
    <property type="entry name" value="Tetracyclin repressor-like, C-terminal domain"/>
    <property type="match status" value="1"/>
</dbReference>
<dbReference type="Gene3D" id="1.10.10.60">
    <property type="entry name" value="Homeodomain-like"/>
    <property type="match status" value="1"/>
</dbReference>
<dbReference type="PROSITE" id="PS50977">
    <property type="entry name" value="HTH_TETR_2"/>
    <property type="match status" value="1"/>
</dbReference>
<dbReference type="AlphaFoldDB" id="A0A1G5RYV2"/>
<evidence type="ECO:0000259" key="5">
    <source>
        <dbReference type="PROSITE" id="PS50977"/>
    </source>
</evidence>
<keyword evidence="2 4" id="KW-0238">DNA-binding</keyword>
<evidence type="ECO:0000256" key="1">
    <source>
        <dbReference type="ARBA" id="ARBA00023015"/>
    </source>
</evidence>
<dbReference type="GO" id="GO:0003677">
    <property type="term" value="F:DNA binding"/>
    <property type="evidence" value="ECO:0007669"/>
    <property type="project" value="UniProtKB-UniRule"/>
</dbReference>
<dbReference type="Proteomes" id="UP000199428">
    <property type="component" value="Unassembled WGS sequence"/>
</dbReference>
<feature type="domain" description="HTH tetR-type" evidence="5">
    <location>
        <begin position="5"/>
        <end position="65"/>
    </location>
</feature>
<dbReference type="PRINTS" id="PR00400">
    <property type="entry name" value="TETREPRESSOR"/>
</dbReference>
<evidence type="ECO:0000256" key="4">
    <source>
        <dbReference type="PROSITE-ProRule" id="PRU00335"/>
    </source>
</evidence>
<dbReference type="InterPro" id="IPR036271">
    <property type="entry name" value="Tet_transcr_reg_TetR-rel_C_sf"/>
</dbReference>
<evidence type="ECO:0000313" key="7">
    <source>
        <dbReference type="Proteomes" id="UP000199428"/>
    </source>
</evidence>
<feature type="DNA-binding region" description="H-T-H motif" evidence="4">
    <location>
        <begin position="28"/>
        <end position="47"/>
    </location>
</feature>